<evidence type="ECO:0000256" key="6">
    <source>
        <dbReference type="ARBA" id="ARBA00023134"/>
    </source>
</evidence>
<dbReference type="Gene3D" id="2.60.120.10">
    <property type="entry name" value="Jelly Rolls"/>
    <property type="match status" value="1"/>
</dbReference>
<dbReference type="InterPro" id="IPR029044">
    <property type="entry name" value="Nucleotide-diphossugar_trans"/>
</dbReference>
<evidence type="ECO:0000256" key="7">
    <source>
        <dbReference type="ARBA" id="ARBA00047343"/>
    </source>
</evidence>
<dbReference type="GO" id="GO:0000271">
    <property type="term" value="P:polysaccharide biosynthetic process"/>
    <property type="evidence" value="ECO:0007669"/>
    <property type="project" value="InterPro"/>
</dbReference>
<dbReference type="InterPro" id="IPR005835">
    <property type="entry name" value="NTP_transferase_dom"/>
</dbReference>
<dbReference type="InterPro" id="IPR011051">
    <property type="entry name" value="RmlC_Cupin_sf"/>
</dbReference>
<evidence type="ECO:0000256" key="3">
    <source>
        <dbReference type="ARBA" id="ARBA00022679"/>
    </source>
</evidence>
<dbReference type="EC" id="2.7.7.13" evidence="2"/>
<evidence type="ECO:0000256" key="2">
    <source>
        <dbReference type="ARBA" id="ARBA00012387"/>
    </source>
</evidence>
<evidence type="ECO:0000256" key="5">
    <source>
        <dbReference type="ARBA" id="ARBA00022741"/>
    </source>
</evidence>
<evidence type="ECO:0000256" key="4">
    <source>
        <dbReference type="ARBA" id="ARBA00022695"/>
    </source>
</evidence>
<dbReference type="InterPro" id="IPR049577">
    <property type="entry name" value="GMPP_N"/>
</dbReference>
<feature type="domain" description="Mannose-6-phosphate isomerase type II C-terminal" evidence="9">
    <location>
        <begin position="362"/>
        <end position="472"/>
    </location>
</feature>
<keyword evidence="4 10" id="KW-0548">Nucleotidyltransferase</keyword>
<dbReference type="GO" id="GO:0005525">
    <property type="term" value="F:GTP binding"/>
    <property type="evidence" value="ECO:0007669"/>
    <property type="project" value="UniProtKB-KW"/>
</dbReference>
<evidence type="ECO:0000256" key="1">
    <source>
        <dbReference type="ARBA" id="ARBA00006115"/>
    </source>
</evidence>
<dbReference type="InterPro" id="IPR014710">
    <property type="entry name" value="RmlC-like_jellyroll"/>
</dbReference>
<keyword evidence="6" id="KW-0342">GTP-binding</keyword>
<evidence type="ECO:0000313" key="10">
    <source>
        <dbReference type="EMBL" id="VAW23413.1"/>
    </source>
</evidence>
<dbReference type="GO" id="GO:0004475">
    <property type="term" value="F:mannose-1-phosphate guanylyltransferase (GTP) activity"/>
    <property type="evidence" value="ECO:0007669"/>
    <property type="project" value="UniProtKB-EC"/>
</dbReference>
<keyword evidence="5" id="KW-0547">Nucleotide-binding</keyword>
<dbReference type="SUPFAM" id="SSF53448">
    <property type="entry name" value="Nucleotide-diphospho-sugar transferases"/>
    <property type="match status" value="1"/>
</dbReference>
<dbReference type="PANTHER" id="PTHR46390:SF1">
    <property type="entry name" value="MANNOSE-1-PHOSPHATE GUANYLYLTRANSFERASE"/>
    <property type="match status" value="1"/>
</dbReference>
<reference evidence="10" key="1">
    <citation type="submission" date="2018-06" db="EMBL/GenBank/DDBJ databases">
        <authorList>
            <person name="Zhirakovskaya E."/>
        </authorList>
    </citation>
    <scope>NUCLEOTIDE SEQUENCE</scope>
</reference>
<dbReference type="Gene3D" id="3.90.550.10">
    <property type="entry name" value="Spore Coat Polysaccharide Biosynthesis Protein SpsA, Chain A"/>
    <property type="match status" value="1"/>
</dbReference>
<dbReference type="InterPro" id="IPR051161">
    <property type="entry name" value="Mannose-6P_isomerase_type2"/>
</dbReference>
<comment type="similarity">
    <text evidence="1">Belongs to the mannose-6-phosphate isomerase type 2 family.</text>
</comment>
<accession>A0A3B0U4U5</accession>
<dbReference type="PANTHER" id="PTHR46390">
    <property type="entry name" value="MANNOSE-1-PHOSPHATE GUANYLYLTRANSFERASE"/>
    <property type="match status" value="1"/>
</dbReference>
<dbReference type="GO" id="GO:0016853">
    <property type="term" value="F:isomerase activity"/>
    <property type="evidence" value="ECO:0007669"/>
    <property type="project" value="UniProtKB-KW"/>
</dbReference>
<gene>
    <name evidence="10" type="ORF">MNBD_ALPHA12-2342</name>
</gene>
<dbReference type="AlphaFoldDB" id="A0A3B0U4U5"/>
<dbReference type="GO" id="GO:0009298">
    <property type="term" value="P:GDP-mannose biosynthetic process"/>
    <property type="evidence" value="ECO:0007669"/>
    <property type="project" value="TreeGrafter"/>
</dbReference>
<dbReference type="NCBIfam" id="TIGR01479">
    <property type="entry name" value="GMP_PMI"/>
    <property type="match status" value="1"/>
</dbReference>
<dbReference type="CDD" id="cd02213">
    <property type="entry name" value="cupin_PMI_typeII_C"/>
    <property type="match status" value="1"/>
</dbReference>
<evidence type="ECO:0000259" key="9">
    <source>
        <dbReference type="Pfam" id="PF01050"/>
    </source>
</evidence>
<dbReference type="InterPro" id="IPR006375">
    <property type="entry name" value="Man1P_GuaTrfase/Man6P_Isoase"/>
</dbReference>
<protein>
    <recommendedName>
        <fullName evidence="2">mannose-1-phosphate guanylyltransferase</fullName>
        <ecNumber evidence="2">2.7.7.13</ecNumber>
    </recommendedName>
</protein>
<dbReference type="Pfam" id="PF01050">
    <property type="entry name" value="MannoseP_isomer"/>
    <property type="match status" value="1"/>
</dbReference>
<organism evidence="10">
    <name type="scientific">hydrothermal vent metagenome</name>
    <dbReference type="NCBI Taxonomy" id="652676"/>
    <lineage>
        <taxon>unclassified sequences</taxon>
        <taxon>metagenomes</taxon>
        <taxon>ecological metagenomes</taxon>
    </lineage>
</organism>
<dbReference type="FunFam" id="2.60.120.10:FF:000032">
    <property type="entry name" value="Mannose-1-phosphate guanylyltransferase/mannose-6-phosphate isomerase"/>
    <property type="match status" value="1"/>
</dbReference>
<dbReference type="SUPFAM" id="SSF51182">
    <property type="entry name" value="RmlC-like cupins"/>
    <property type="match status" value="1"/>
</dbReference>
<dbReference type="InterPro" id="IPR001538">
    <property type="entry name" value="Man6P_isomerase-2_C"/>
</dbReference>
<dbReference type="FunFam" id="3.90.550.10:FF:000046">
    <property type="entry name" value="Mannose-1-phosphate guanylyltransferase (GDP)"/>
    <property type="match status" value="1"/>
</dbReference>
<feature type="domain" description="Nucleotidyl transferase" evidence="8">
    <location>
        <begin position="10"/>
        <end position="292"/>
    </location>
</feature>
<sequence length="479" mass="52726">MNKDNNLITPIVLAGGKGTRLWPLSRSSRPKQFLELTGDLSLFQQTLLRLDDPKRYRAPIIITNADYRFLVAEQALACGVDLAAILLEPVARNTTAAIAVASLVAAKNNERQLVHILPSDHEIIVDEAYLAALDMARKAALAGKLVTFGITPEEPATCFGYIEAGEQQESGAYLVRRFVEKPDLADAQDMLAAGSYFWNSGMFLFSASAFLGECENLAPEVFAAASQSVELAKTDLDFIRLDPESFARSPDISVDYAIFEQTKLASVVPSAISWSDLGSWDAVWKAAKRDTNNNLQRGPASLSNTSGSLIVSEKLHIAVDGLEDIAIIASEDAIYVGRLSQAQNVGTMVKRLCRDSETVALTKTHQTTYRPWGGYCSVVDGERFQVKRLFVKPGKRLSLQKHHHRSEHWVVVRGTAEVQINEKTMALGENESIYIPQGATHRLFNPGKILLELIEVQTGSYLGEDDIIRLDDEFGRTNS</sequence>
<comment type="catalytic activity">
    <reaction evidence="7">
        <text>alpha-D-mannose 1-phosphate + GTP + H(+) = GDP-alpha-D-mannose + diphosphate</text>
        <dbReference type="Rhea" id="RHEA:15229"/>
        <dbReference type="ChEBI" id="CHEBI:15378"/>
        <dbReference type="ChEBI" id="CHEBI:33019"/>
        <dbReference type="ChEBI" id="CHEBI:37565"/>
        <dbReference type="ChEBI" id="CHEBI:57527"/>
        <dbReference type="ChEBI" id="CHEBI:58409"/>
        <dbReference type="EC" id="2.7.7.13"/>
    </reaction>
</comment>
<keyword evidence="3 10" id="KW-0808">Transferase</keyword>
<proteinExistence type="inferred from homology"/>
<dbReference type="Pfam" id="PF00483">
    <property type="entry name" value="NTP_transferase"/>
    <property type="match status" value="1"/>
</dbReference>
<keyword evidence="10" id="KW-0413">Isomerase</keyword>
<name>A0A3B0U4U5_9ZZZZ</name>
<dbReference type="CDD" id="cd02509">
    <property type="entry name" value="GDP-M1P_Guanylyltransferase"/>
    <property type="match status" value="1"/>
</dbReference>
<dbReference type="EMBL" id="UOEO01000234">
    <property type="protein sequence ID" value="VAW23413.1"/>
    <property type="molecule type" value="Genomic_DNA"/>
</dbReference>
<evidence type="ECO:0000259" key="8">
    <source>
        <dbReference type="Pfam" id="PF00483"/>
    </source>
</evidence>